<reference evidence="4 5" key="1">
    <citation type="submission" date="2019-03" db="EMBL/GenBank/DDBJ databases">
        <authorList>
            <person name="Gaulin E."/>
            <person name="Dumas B."/>
        </authorList>
    </citation>
    <scope>NUCLEOTIDE SEQUENCE [LARGE SCALE GENOMIC DNA]</scope>
    <source>
        <strain evidence="4">CBS 568.67</strain>
    </source>
</reference>
<name>A0A485KBN4_9STRA</name>
<dbReference type="InterPro" id="IPR050491">
    <property type="entry name" value="AmpC-like"/>
</dbReference>
<sequence length="547" mass="59172">MRSISSTVLTLVAAYCLVSVDIVNALGTSTFTLDATNPSFEWQESRTLDEKKAMAIAFVEQQMEKYPIPGMALSVVYQNETVLAHGFGTKEFGKTDTPVTADTLFQIGSFSKSFIGLAIGTLVDQGKMEWNDPVKRHLPWLTLVDKYAERYTTLADLLSMNSVFGAYEGDVAWMMGVYSSERALVEHLDVFNTTRSFRAGWAYSNIGYSILGQVIEAATNQTWHDYVHDAILAPLGMKHTVAQAMDATPELLSSGHFYCNKKVAGPYDLFNDRDVALVPQNGLIAAGSIISSATDIAEFSKLLLRHGQGIIKNRDVFAAMITGHQIVPLSGPTMERFGYYGYEPSGRAVGSGYGFDFAGKIAFGLDYFSKNGGTVAFLTESAYVPSHELGVVLLSNASPQDGDVLSKTAMAQIRSYILGIFLDIPVAELDAWHQKAIDGIHATGSSTPCDAHRFDGESWGTPGAVISNATKQALVGTYQSTTNAFLGPAKIFTQGNDLMLEYGVYTVALLATSDPKTLIWNIGMAAAPLAVLGPGLVSHLGFDFVRQ</sequence>
<evidence type="ECO:0000259" key="2">
    <source>
        <dbReference type="Pfam" id="PF00144"/>
    </source>
</evidence>
<keyword evidence="5" id="KW-1185">Reference proteome</keyword>
<dbReference type="EMBL" id="CAADRA010000340">
    <property type="protein sequence ID" value="VFT79796.1"/>
    <property type="molecule type" value="Genomic_DNA"/>
</dbReference>
<evidence type="ECO:0000256" key="1">
    <source>
        <dbReference type="SAM" id="SignalP"/>
    </source>
</evidence>
<evidence type="ECO:0000313" key="3">
    <source>
        <dbReference type="EMBL" id="KAF0716897.1"/>
    </source>
</evidence>
<dbReference type="Pfam" id="PF00144">
    <property type="entry name" value="Beta-lactamase"/>
    <property type="match status" value="1"/>
</dbReference>
<feature type="domain" description="Beta-lactamase-related" evidence="2">
    <location>
        <begin position="57"/>
        <end position="403"/>
    </location>
</feature>
<dbReference type="Proteomes" id="UP000332933">
    <property type="component" value="Unassembled WGS sequence"/>
</dbReference>
<dbReference type="PANTHER" id="PTHR46825:SF9">
    <property type="entry name" value="BETA-LACTAMASE-RELATED DOMAIN-CONTAINING PROTEIN"/>
    <property type="match status" value="1"/>
</dbReference>
<evidence type="ECO:0000313" key="4">
    <source>
        <dbReference type="EMBL" id="VFT79796.1"/>
    </source>
</evidence>
<feature type="signal peptide" evidence="1">
    <location>
        <begin position="1"/>
        <end position="25"/>
    </location>
</feature>
<dbReference type="OrthoDB" id="58460at2759"/>
<proteinExistence type="predicted"/>
<dbReference type="Gene3D" id="3.40.710.10">
    <property type="entry name" value="DD-peptidase/beta-lactamase superfamily"/>
    <property type="match status" value="1"/>
</dbReference>
<dbReference type="EMBL" id="VJMH01000340">
    <property type="protein sequence ID" value="KAF0716897.1"/>
    <property type="molecule type" value="Genomic_DNA"/>
</dbReference>
<dbReference type="AlphaFoldDB" id="A0A485KBN4"/>
<evidence type="ECO:0000313" key="5">
    <source>
        <dbReference type="Proteomes" id="UP000332933"/>
    </source>
</evidence>
<dbReference type="InterPro" id="IPR012338">
    <property type="entry name" value="Beta-lactam/transpept-like"/>
</dbReference>
<feature type="chain" id="PRO_5033436790" evidence="1">
    <location>
        <begin position="26"/>
        <end position="547"/>
    </location>
</feature>
<gene>
    <name evidence="4" type="primary">Aste57867_2600</name>
    <name evidence="3" type="ORF">As57867_002593</name>
    <name evidence="4" type="ORF">ASTE57867_2600</name>
</gene>
<reference evidence="3" key="2">
    <citation type="submission" date="2019-06" db="EMBL/GenBank/DDBJ databases">
        <title>Genomics analysis of Aphanomyces spp. identifies a new class of oomycete effector associated with host adaptation.</title>
        <authorList>
            <person name="Gaulin E."/>
        </authorList>
    </citation>
    <scope>NUCLEOTIDE SEQUENCE</scope>
    <source>
        <strain evidence="3">CBS 578.67</strain>
    </source>
</reference>
<accession>A0A485KBN4</accession>
<keyword evidence="1" id="KW-0732">Signal</keyword>
<protein>
    <submittedName>
        <fullName evidence="4">Aste57867_2600 protein</fullName>
    </submittedName>
</protein>
<dbReference type="SUPFAM" id="SSF56601">
    <property type="entry name" value="beta-lactamase/transpeptidase-like"/>
    <property type="match status" value="1"/>
</dbReference>
<organism evidence="4 5">
    <name type="scientific">Aphanomyces stellatus</name>
    <dbReference type="NCBI Taxonomy" id="120398"/>
    <lineage>
        <taxon>Eukaryota</taxon>
        <taxon>Sar</taxon>
        <taxon>Stramenopiles</taxon>
        <taxon>Oomycota</taxon>
        <taxon>Saprolegniomycetes</taxon>
        <taxon>Saprolegniales</taxon>
        <taxon>Verrucalvaceae</taxon>
        <taxon>Aphanomyces</taxon>
    </lineage>
</organism>
<dbReference type="InterPro" id="IPR001466">
    <property type="entry name" value="Beta-lactam-related"/>
</dbReference>
<dbReference type="PANTHER" id="PTHR46825">
    <property type="entry name" value="D-ALANYL-D-ALANINE-CARBOXYPEPTIDASE/ENDOPEPTIDASE AMPH"/>
    <property type="match status" value="1"/>
</dbReference>